<organism evidence="2 3">
    <name type="scientific">Halopenitus malekzadehii</name>
    <dbReference type="NCBI Taxonomy" id="1267564"/>
    <lineage>
        <taxon>Archaea</taxon>
        <taxon>Methanobacteriati</taxon>
        <taxon>Methanobacteriota</taxon>
        <taxon>Stenosarchaea group</taxon>
        <taxon>Halobacteria</taxon>
        <taxon>Halobacteriales</taxon>
        <taxon>Haloferacaceae</taxon>
        <taxon>Halopenitus</taxon>
    </lineage>
</organism>
<dbReference type="RefSeq" id="WP_177167427.1">
    <property type="nucleotide sequence ID" value="NZ_FNWU01000001.1"/>
</dbReference>
<keyword evidence="3" id="KW-1185">Reference proteome</keyword>
<evidence type="ECO:0000313" key="2">
    <source>
        <dbReference type="EMBL" id="SEH43786.1"/>
    </source>
</evidence>
<name>A0A1H6I4A5_9EURY</name>
<dbReference type="AlphaFoldDB" id="A0A1H6I4A5"/>
<dbReference type="Proteomes" id="UP000199215">
    <property type="component" value="Unassembled WGS sequence"/>
</dbReference>
<sequence length="47" mass="5070">MADTSIHSPLHPPHPPPTDAENRENVTAIDVTVYTPTDVTSTSETAR</sequence>
<proteinExistence type="predicted"/>
<gene>
    <name evidence="2" type="ORF">SAMN05192561_1011076</name>
</gene>
<protein>
    <submittedName>
        <fullName evidence="2">Uncharacterized protein</fullName>
    </submittedName>
</protein>
<feature type="region of interest" description="Disordered" evidence="1">
    <location>
        <begin position="1"/>
        <end position="47"/>
    </location>
</feature>
<dbReference type="EMBL" id="FNWU01000001">
    <property type="protein sequence ID" value="SEH43786.1"/>
    <property type="molecule type" value="Genomic_DNA"/>
</dbReference>
<evidence type="ECO:0000313" key="3">
    <source>
        <dbReference type="Proteomes" id="UP000199215"/>
    </source>
</evidence>
<feature type="compositionally biased region" description="Polar residues" evidence="1">
    <location>
        <begin position="34"/>
        <end position="47"/>
    </location>
</feature>
<evidence type="ECO:0000256" key="1">
    <source>
        <dbReference type="SAM" id="MobiDB-lite"/>
    </source>
</evidence>
<reference evidence="2 3" key="1">
    <citation type="submission" date="2016-10" db="EMBL/GenBank/DDBJ databases">
        <authorList>
            <person name="de Groot N.N."/>
        </authorList>
    </citation>
    <scope>NUCLEOTIDE SEQUENCE [LARGE SCALE GENOMIC DNA]</scope>
    <source>
        <strain evidence="2 3">IBRC-M10418</strain>
    </source>
</reference>
<accession>A0A1H6I4A5</accession>